<keyword evidence="3" id="KW-1185">Reference proteome</keyword>
<organism evidence="2 3">
    <name type="scientific">Algibacter aquimarinus</name>
    <dbReference type="NCBI Taxonomy" id="1136748"/>
    <lineage>
        <taxon>Bacteria</taxon>
        <taxon>Pseudomonadati</taxon>
        <taxon>Bacteroidota</taxon>
        <taxon>Flavobacteriia</taxon>
        <taxon>Flavobacteriales</taxon>
        <taxon>Flavobacteriaceae</taxon>
        <taxon>Algibacter</taxon>
    </lineage>
</organism>
<evidence type="ECO:0000313" key="3">
    <source>
        <dbReference type="Proteomes" id="UP001501692"/>
    </source>
</evidence>
<evidence type="ECO:0008006" key="4">
    <source>
        <dbReference type="Google" id="ProtNLM"/>
    </source>
</evidence>
<feature type="signal peptide" evidence="1">
    <location>
        <begin position="1"/>
        <end position="21"/>
    </location>
</feature>
<keyword evidence="1" id="KW-0732">Signal</keyword>
<sequence>MKKLLFILLTLCILAFTSCSSEDIENPNNSSIVGVWELTAWNVVNGFDFNNDGIISTNLLNEINCTKEETLVFEANSVVSLNTTFKPDIEIAQSNSINSEYSFNISCDTDGVVSLATSYTFDGNNIVFGETIASIDGNQITIVFMDTIEIYNEDVTEVIETRDLTLVYTKQ</sequence>
<gene>
    <name evidence="2" type="ORF">GCM10023315_06470</name>
</gene>
<dbReference type="PROSITE" id="PS51257">
    <property type="entry name" value="PROKAR_LIPOPROTEIN"/>
    <property type="match status" value="1"/>
</dbReference>
<dbReference type="Proteomes" id="UP001501692">
    <property type="component" value="Unassembled WGS sequence"/>
</dbReference>
<accession>A0ABP9H5N6</accession>
<evidence type="ECO:0000256" key="1">
    <source>
        <dbReference type="SAM" id="SignalP"/>
    </source>
</evidence>
<comment type="caution">
    <text evidence="2">The sequence shown here is derived from an EMBL/GenBank/DDBJ whole genome shotgun (WGS) entry which is preliminary data.</text>
</comment>
<protein>
    <recommendedName>
        <fullName evidence="4">Lipocalin-like domain-containing protein</fullName>
    </recommendedName>
</protein>
<reference evidence="3" key="1">
    <citation type="journal article" date="2019" name="Int. J. Syst. Evol. Microbiol.">
        <title>The Global Catalogue of Microorganisms (GCM) 10K type strain sequencing project: providing services to taxonomists for standard genome sequencing and annotation.</title>
        <authorList>
            <consortium name="The Broad Institute Genomics Platform"/>
            <consortium name="The Broad Institute Genome Sequencing Center for Infectious Disease"/>
            <person name="Wu L."/>
            <person name="Ma J."/>
        </authorList>
    </citation>
    <scope>NUCLEOTIDE SEQUENCE [LARGE SCALE GENOMIC DNA]</scope>
    <source>
        <strain evidence="3">JCM 18287</strain>
    </source>
</reference>
<dbReference type="EMBL" id="BAABJK010000004">
    <property type="protein sequence ID" value="GAA4961161.1"/>
    <property type="molecule type" value="Genomic_DNA"/>
</dbReference>
<dbReference type="RefSeq" id="WP_345164493.1">
    <property type="nucleotide sequence ID" value="NZ_BAABJK010000004.1"/>
</dbReference>
<feature type="chain" id="PRO_5046337472" description="Lipocalin-like domain-containing protein" evidence="1">
    <location>
        <begin position="22"/>
        <end position="171"/>
    </location>
</feature>
<name>A0ABP9H5N6_9FLAO</name>
<proteinExistence type="predicted"/>
<evidence type="ECO:0000313" key="2">
    <source>
        <dbReference type="EMBL" id="GAA4961161.1"/>
    </source>
</evidence>